<reference evidence="2 3" key="1">
    <citation type="journal article" date="2017" name="Int. J. Syst. Evol. Microbiol.">
        <title>Brenneria populi subsp. brevivirga subsp. nov. isolated from symptomatic bark of Populus x euramericana canker, and description of Brenneria populi subsp. populi subsp. nov.</title>
        <authorList>
            <person name="Zheng M.H."/>
            <person name="Piao C.G."/>
            <person name="Xue H."/>
            <person name="Guo M.W."/>
            <person name="Li Y."/>
        </authorList>
    </citation>
    <scope>NUCLEOTIDE SEQUENCE [LARGE SCALE GENOMIC DNA]</scope>
    <source>
        <strain evidence="2 3">D9-5</strain>
    </source>
</reference>
<comment type="caution">
    <text evidence="2">The sequence shown here is derived from an EMBL/GenBank/DDBJ whole genome shotgun (WGS) entry which is preliminary data.</text>
</comment>
<proteinExistence type="predicted"/>
<name>A0ABU6JVF6_9GAMM</name>
<keyword evidence="3" id="KW-1185">Reference proteome</keyword>
<protein>
    <recommendedName>
        <fullName evidence="4">Glycosyltransferase 2-like domain-containing protein</fullName>
    </recommendedName>
</protein>
<dbReference type="SUPFAM" id="SSF53448">
    <property type="entry name" value="Nucleotide-diphospho-sugar transferases"/>
    <property type="match status" value="1"/>
</dbReference>
<evidence type="ECO:0000313" key="2">
    <source>
        <dbReference type="EMBL" id="MEC5344769.1"/>
    </source>
</evidence>
<sequence>MINITALIILYNAKISASDTLNSIFCNKLSNINLSLIVWNNGPVPLANEDIDYLHDKAKEKHIAYSLYQDMRNVSLPKIYNLFINKLVRQPQSEDKCDYFIILDQDSILRDGYFEQMAAADGYDLIVPKIFLERDRHLYQTHPHREEDAIFTIARHGIIDEKFHTCMSGASLSLPFINNLLSTRNNIFDERLGLYYADTEFFIFINKLIDSGMTISRYCAGEIVHDSYQMNGIFDQSFKKSNPRFAELQIVNLYKELYIDHKSKASLYKKILSGFIKRKKYFSKDNVRSWLKFIHDGQHERSKYDISDSEPTHRYNPETRRIAP</sequence>
<dbReference type="InterPro" id="IPR029044">
    <property type="entry name" value="Nucleotide-diphossugar_trans"/>
</dbReference>
<dbReference type="Proteomes" id="UP001309705">
    <property type="component" value="Unassembled WGS sequence"/>
</dbReference>
<evidence type="ECO:0008006" key="4">
    <source>
        <dbReference type="Google" id="ProtNLM"/>
    </source>
</evidence>
<dbReference type="RefSeq" id="WP_327619537.1">
    <property type="nucleotide sequence ID" value="NZ_JAYWTM010000027.1"/>
</dbReference>
<gene>
    <name evidence="2" type="ORF">VSX58_19430</name>
</gene>
<feature type="region of interest" description="Disordered" evidence="1">
    <location>
        <begin position="302"/>
        <end position="324"/>
    </location>
</feature>
<dbReference type="Gene3D" id="3.90.550.10">
    <property type="entry name" value="Spore Coat Polysaccharide Biosynthesis Protein SpsA, Chain A"/>
    <property type="match status" value="1"/>
</dbReference>
<evidence type="ECO:0000313" key="3">
    <source>
        <dbReference type="Proteomes" id="UP001309705"/>
    </source>
</evidence>
<accession>A0ABU6JVF6</accession>
<organism evidence="2 3">
    <name type="scientific">Brenneria populi</name>
    <dbReference type="NCBI Taxonomy" id="1505588"/>
    <lineage>
        <taxon>Bacteria</taxon>
        <taxon>Pseudomonadati</taxon>
        <taxon>Pseudomonadota</taxon>
        <taxon>Gammaproteobacteria</taxon>
        <taxon>Enterobacterales</taxon>
        <taxon>Pectobacteriaceae</taxon>
        <taxon>Brenneria</taxon>
    </lineage>
</organism>
<evidence type="ECO:0000256" key="1">
    <source>
        <dbReference type="SAM" id="MobiDB-lite"/>
    </source>
</evidence>
<dbReference type="EMBL" id="JAYWTM010000027">
    <property type="protein sequence ID" value="MEC5344769.1"/>
    <property type="molecule type" value="Genomic_DNA"/>
</dbReference>